<evidence type="ECO:0000256" key="5">
    <source>
        <dbReference type="ARBA" id="ARBA00022989"/>
    </source>
</evidence>
<evidence type="ECO:0000256" key="1">
    <source>
        <dbReference type="ARBA" id="ARBA00004429"/>
    </source>
</evidence>
<dbReference type="CDD" id="cd06173">
    <property type="entry name" value="MFS_MefA_like"/>
    <property type="match status" value="1"/>
</dbReference>
<dbReference type="Proteomes" id="UP001387100">
    <property type="component" value="Unassembled WGS sequence"/>
</dbReference>
<dbReference type="InterPro" id="IPR010290">
    <property type="entry name" value="TM_effector"/>
</dbReference>
<feature type="transmembrane region" description="Helical" evidence="7">
    <location>
        <begin position="21"/>
        <end position="39"/>
    </location>
</feature>
<protein>
    <submittedName>
        <fullName evidence="9">MFS transporter</fullName>
    </submittedName>
</protein>
<feature type="transmembrane region" description="Helical" evidence="7">
    <location>
        <begin position="141"/>
        <end position="164"/>
    </location>
</feature>
<dbReference type="RefSeq" id="WP_339575588.1">
    <property type="nucleotide sequence ID" value="NZ_JBBIAA010000018.1"/>
</dbReference>
<feature type="transmembrane region" description="Helical" evidence="7">
    <location>
        <begin position="51"/>
        <end position="71"/>
    </location>
</feature>
<evidence type="ECO:0000256" key="7">
    <source>
        <dbReference type="SAM" id="Phobius"/>
    </source>
</evidence>
<evidence type="ECO:0000256" key="4">
    <source>
        <dbReference type="ARBA" id="ARBA00022692"/>
    </source>
</evidence>
<feature type="transmembrane region" description="Helical" evidence="7">
    <location>
        <begin position="225"/>
        <end position="246"/>
    </location>
</feature>
<feature type="transmembrane region" description="Helical" evidence="7">
    <location>
        <begin position="380"/>
        <end position="400"/>
    </location>
</feature>
<feature type="transmembrane region" description="Helical" evidence="7">
    <location>
        <begin position="83"/>
        <end position="103"/>
    </location>
</feature>
<evidence type="ECO:0000313" key="10">
    <source>
        <dbReference type="Proteomes" id="UP001387100"/>
    </source>
</evidence>
<feature type="transmembrane region" description="Helical" evidence="7">
    <location>
        <begin position="176"/>
        <end position="197"/>
    </location>
</feature>
<comment type="caution">
    <text evidence="9">The sequence shown here is derived from an EMBL/GenBank/DDBJ whole genome shotgun (WGS) entry which is preliminary data.</text>
</comment>
<evidence type="ECO:0000256" key="2">
    <source>
        <dbReference type="ARBA" id="ARBA00022448"/>
    </source>
</evidence>
<dbReference type="Gene3D" id="1.20.1250.20">
    <property type="entry name" value="MFS general substrate transporter like domains"/>
    <property type="match status" value="1"/>
</dbReference>
<accession>A0ABU8RMJ2</accession>
<keyword evidence="5 7" id="KW-1133">Transmembrane helix</keyword>
<feature type="domain" description="Major facilitator superfamily (MFS) profile" evidence="8">
    <location>
        <begin position="221"/>
        <end position="416"/>
    </location>
</feature>
<dbReference type="PANTHER" id="PTHR23513">
    <property type="entry name" value="INTEGRAL MEMBRANE EFFLUX PROTEIN-RELATED"/>
    <property type="match status" value="1"/>
</dbReference>
<keyword evidence="3" id="KW-1003">Cell membrane</keyword>
<comment type="subcellular location">
    <subcellularLocation>
        <location evidence="1">Cell inner membrane</location>
        <topology evidence="1">Multi-pass membrane protein</topology>
    </subcellularLocation>
</comment>
<keyword evidence="2" id="KW-0813">Transport</keyword>
<evidence type="ECO:0000313" key="9">
    <source>
        <dbReference type="EMBL" id="MEJ5946204.1"/>
    </source>
</evidence>
<evidence type="ECO:0000259" key="8">
    <source>
        <dbReference type="PROSITE" id="PS50850"/>
    </source>
</evidence>
<dbReference type="PROSITE" id="PS50850">
    <property type="entry name" value="MFS"/>
    <property type="match status" value="1"/>
</dbReference>
<dbReference type="PANTHER" id="PTHR23513:SF9">
    <property type="entry name" value="ENTEROBACTIN EXPORTER ENTS"/>
    <property type="match status" value="1"/>
</dbReference>
<feature type="transmembrane region" description="Helical" evidence="7">
    <location>
        <begin position="258"/>
        <end position="281"/>
    </location>
</feature>
<reference evidence="9 10" key="1">
    <citation type="journal article" date="2017" name="Int. J. Syst. Evol. Microbiol.">
        <title>Pseudokineococcus basanitobsidens sp. nov., isolated from volcanic rock.</title>
        <authorList>
            <person name="Lee D.W."/>
            <person name="Park M.Y."/>
            <person name="Kim J.J."/>
            <person name="Kim B.S."/>
        </authorList>
    </citation>
    <scope>NUCLEOTIDE SEQUENCE [LARGE SCALE GENOMIC DNA]</scope>
    <source>
        <strain evidence="9 10">DSM 103726</strain>
    </source>
</reference>
<keyword evidence="6 7" id="KW-0472">Membrane</keyword>
<dbReference type="InterPro" id="IPR020846">
    <property type="entry name" value="MFS_dom"/>
</dbReference>
<dbReference type="SUPFAM" id="SSF103473">
    <property type="entry name" value="MFS general substrate transporter"/>
    <property type="match status" value="1"/>
</dbReference>
<sequence>MSLRSHLLDTAPLRIPAYRRLLTSSAVSAVGSQLTAVAVPFEVFRITGSSGWVGIASAAGLVPLVLFSLWGGSVADVVDRRKLMAVSVGGIAVTSALLAVHAASGHESVAVLLVLVVVQQAFFGLYAPARGAAVPRLVPAAQLPAAMALSTTVFGVGAVGGPLLAGSLIPLVGLPLLYLVDAVGLAAATLLVLRLPAMPTSGVPGRRAGAGSVLEGLRYIGTQQVLLVSFLADVVAMVLGMPRALFPEMASDVYGGPAGGGLALGVLYAAIPVGSLLGGLFSGRLVKVRRHGALVLVSVAVWGVAVGLVGLTASLWVAAVLLAVAGAADLASMVFRGAILQTAATDEMRGRMQGVFTVVVVGGPRLADLLHGAGGELLGARTAVALGGLLVVVATGVLALRAREFRRYEAPADVPA</sequence>
<organism evidence="9 10">
    <name type="scientific">Pseudokineococcus basanitobsidens</name>
    <dbReference type="NCBI Taxonomy" id="1926649"/>
    <lineage>
        <taxon>Bacteria</taxon>
        <taxon>Bacillati</taxon>
        <taxon>Actinomycetota</taxon>
        <taxon>Actinomycetes</taxon>
        <taxon>Kineosporiales</taxon>
        <taxon>Kineosporiaceae</taxon>
        <taxon>Pseudokineococcus</taxon>
    </lineage>
</organism>
<feature type="transmembrane region" description="Helical" evidence="7">
    <location>
        <begin position="109"/>
        <end position="129"/>
    </location>
</feature>
<dbReference type="Pfam" id="PF05977">
    <property type="entry name" value="MFS_3"/>
    <property type="match status" value="1"/>
</dbReference>
<dbReference type="EMBL" id="JBBIAA010000018">
    <property type="protein sequence ID" value="MEJ5946204.1"/>
    <property type="molecule type" value="Genomic_DNA"/>
</dbReference>
<feature type="transmembrane region" description="Helical" evidence="7">
    <location>
        <begin position="293"/>
        <end position="310"/>
    </location>
</feature>
<evidence type="ECO:0000256" key="6">
    <source>
        <dbReference type="ARBA" id="ARBA00023136"/>
    </source>
</evidence>
<dbReference type="InterPro" id="IPR036259">
    <property type="entry name" value="MFS_trans_sf"/>
</dbReference>
<proteinExistence type="predicted"/>
<keyword evidence="10" id="KW-1185">Reference proteome</keyword>
<gene>
    <name evidence="9" type="ORF">WDZ17_12975</name>
</gene>
<keyword evidence="4 7" id="KW-0812">Transmembrane</keyword>
<evidence type="ECO:0000256" key="3">
    <source>
        <dbReference type="ARBA" id="ARBA00022475"/>
    </source>
</evidence>
<name>A0ABU8RMJ2_9ACTN</name>